<dbReference type="GeneID" id="35591651"/>
<dbReference type="Pfam" id="PF26470">
    <property type="entry name" value="DUF8145"/>
    <property type="match status" value="1"/>
</dbReference>
<dbReference type="KEGG" id="srub:C2R22_06135"/>
<sequence length="92" mass="9920">MDVPEDAPAVCPVCATDYDSVSQHDAGLMVNLLDNARYRRVCFDPVSADGTASVRFYHHTHEQVGAGQARPADDAAVTSKRASDGVSDEKRQ</sequence>
<evidence type="ECO:0000313" key="4">
    <source>
        <dbReference type="Proteomes" id="UP000236584"/>
    </source>
</evidence>
<evidence type="ECO:0000256" key="1">
    <source>
        <dbReference type="SAM" id="MobiDB-lite"/>
    </source>
</evidence>
<evidence type="ECO:0000259" key="2">
    <source>
        <dbReference type="Pfam" id="PF26470"/>
    </source>
</evidence>
<dbReference type="RefSeq" id="WP_103424984.1">
    <property type="nucleotide sequence ID" value="NZ_CP026309.1"/>
</dbReference>
<proteinExistence type="predicted"/>
<reference evidence="3 4" key="1">
    <citation type="submission" date="2018-01" db="EMBL/GenBank/DDBJ databases">
        <title>Complete genome sequence of Salinigranum rubrum GX10T, an extremely halophilic archaeon isolated from a marine solar saltern.</title>
        <authorList>
            <person name="Han S."/>
        </authorList>
    </citation>
    <scope>NUCLEOTIDE SEQUENCE [LARGE SCALE GENOMIC DNA]</scope>
    <source>
        <strain evidence="3 4">GX10</strain>
    </source>
</reference>
<protein>
    <recommendedName>
        <fullName evidence="2">DUF8145 domain-containing protein</fullName>
    </recommendedName>
</protein>
<dbReference type="Proteomes" id="UP000236584">
    <property type="component" value="Chromosome"/>
</dbReference>
<evidence type="ECO:0000313" key="3">
    <source>
        <dbReference type="EMBL" id="AUV81296.1"/>
    </source>
</evidence>
<organism evidence="3 4">
    <name type="scientific">Salinigranum rubrum</name>
    <dbReference type="NCBI Taxonomy" id="755307"/>
    <lineage>
        <taxon>Archaea</taxon>
        <taxon>Methanobacteriati</taxon>
        <taxon>Methanobacteriota</taxon>
        <taxon>Stenosarchaea group</taxon>
        <taxon>Halobacteria</taxon>
        <taxon>Halobacteriales</taxon>
        <taxon>Haloferacaceae</taxon>
        <taxon>Salinigranum</taxon>
    </lineage>
</organism>
<feature type="domain" description="DUF8145" evidence="2">
    <location>
        <begin position="2"/>
        <end position="66"/>
    </location>
</feature>
<dbReference type="AlphaFoldDB" id="A0A2I8VH85"/>
<feature type="compositionally biased region" description="Basic and acidic residues" evidence="1">
    <location>
        <begin position="81"/>
        <end position="92"/>
    </location>
</feature>
<gene>
    <name evidence="3" type="ORF">C2R22_06135</name>
</gene>
<dbReference type="OrthoDB" id="280869at2157"/>
<dbReference type="EMBL" id="CP026309">
    <property type="protein sequence ID" value="AUV81296.1"/>
    <property type="molecule type" value="Genomic_DNA"/>
</dbReference>
<name>A0A2I8VH85_9EURY</name>
<dbReference type="InterPro" id="IPR058458">
    <property type="entry name" value="DUF8145"/>
</dbReference>
<accession>A0A2I8VH85</accession>
<keyword evidence="4" id="KW-1185">Reference proteome</keyword>
<feature type="region of interest" description="Disordered" evidence="1">
    <location>
        <begin position="62"/>
        <end position="92"/>
    </location>
</feature>